<feature type="domain" description="DUF4440" evidence="2">
    <location>
        <begin position="27"/>
        <end position="135"/>
    </location>
</feature>
<proteinExistence type="predicted"/>
<dbReference type="InterPro" id="IPR027843">
    <property type="entry name" value="DUF4440"/>
</dbReference>
<sequence>MKRLLPILALSTLFLAGSALADDAQAIRQRLAEWTTAFNTGDKATACDLFSKTLVSDYRGQGEAGYAARCALITRALDDKARRFRYAADIKEVIVSGDLAVVRLTWTLTIEPGGAKSVEPGLDVFAREPDGKWRIIRYMAYEE</sequence>
<feature type="signal peptide" evidence="1">
    <location>
        <begin position="1"/>
        <end position="21"/>
    </location>
</feature>
<evidence type="ECO:0000256" key="1">
    <source>
        <dbReference type="SAM" id="SignalP"/>
    </source>
</evidence>
<feature type="chain" id="PRO_5003092183" description="DUF4440 domain-containing protein" evidence="1">
    <location>
        <begin position="22"/>
        <end position="143"/>
    </location>
</feature>
<dbReference type="Pfam" id="PF14534">
    <property type="entry name" value="DUF4440"/>
    <property type="match status" value="1"/>
</dbReference>
<gene>
    <name evidence="3" type="ordered locus">Snov_2598</name>
</gene>
<dbReference type="OrthoDB" id="7375616at2"/>
<evidence type="ECO:0000259" key="2">
    <source>
        <dbReference type="Pfam" id="PF14534"/>
    </source>
</evidence>
<dbReference type="AlphaFoldDB" id="D7A4N0"/>
<keyword evidence="4" id="KW-1185">Reference proteome</keyword>
<evidence type="ECO:0000313" key="3">
    <source>
        <dbReference type="EMBL" id="ADH89893.1"/>
    </source>
</evidence>
<organism evidence="3 4">
    <name type="scientific">Ancylobacter novellus (strain ATCC 8093 / DSM 506 / JCM 20403 / CCM 1077 / IAM 12100 / NBRC 12443 / NCIMB 10456)</name>
    <name type="common">Starkeya novella</name>
    <dbReference type="NCBI Taxonomy" id="639283"/>
    <lineage>
        <taxon>Bacteria</taxon>
        <taxon>Pseudomonadati</taxon>
        <taxon>Pseudomonadota</taxon>
        <taxon>Alphaproteobacteria</taxon>
        <taxon>Hyphomicrobiales</taxon>
        <taxon>Xanthobacteraceae</taxon>
        <taxon>Ancylobacter</taxon>
    </lineage>
</organism>
<dbReference type="Proteomes" id="UP000006633">
    <property type="component" value="Chromosome"/>
</dbReference>
<dbReference type="EMBL" id="CP002026">
    <property type="protein sequence ID" value="ADH89893.1"/>
    <property type="molecule type" value="Genomic_DNA"/>
</dbReference>
<dbReference type="Gene3D" id="3.10.450.50">
    <property type="match status" value="1"/>
</dbReference>
<dbReference type="STRING" id="639283.Snov_2598"/>
<evidence type="ECO:0000313" key="4">
    <source>
        <dbReference type="Proteomes" id="UP000006633"/>
    </source>
</evidence>
<dbReference type="HOGENOM" id="CLU_131376_0_0_5"/>
<dbReference type="eggNOG" id="COG4319">
    <property type="taxonomic scope" value="Bacteria"/>
</dbReference>
<dbReference type="InterPro" id="IPR032710">
    <property type="entry name" value="NTF2-like_dom_sf"/>
</dbReference>
<name>D7A4N0_ANCN5</name>
<dbReference type="RefSeq" id="WP_013167397.1">
    <property type="nucleotide sequence ID" value="NC_014217.1"/>
</dbReference>
<keyword evidence="1" id="KW-0732">Signal</keyword>
<dbReference type="SUPFAM" id="SSF54427">
    <property type="entry name" value="NTF2-like"/>
    <property type="match status" value="1"/>
</dbReference>
<reference evidence="3 4" key="1">
    <citation type="journal article" date="2012" name="Stand. Genomic Sci.">
        <title>Complete genome sequence of the facultatively chemolithoautotrophic and methylotrophic alpha Proteobacterium Starkeya novella type strain (ATCC 8093(T)).</title>
        <authorList>
            <person name="Kappler U."/>
            <person name="Davenport K."/>
            <person name="Beatson S."/>
            <person name="Lucas S."/>
            <person name="Lapidus A."/>
            <person name="Copeland A."/>
            <person name="Berry K.W."/>
            <person name="Glavina Del Rio T."/>
            <person name="Hammon N."/>
            <person name="Dalin E."/>
            <person name="Tice H."/>
            <person name="Pitluck S."/>
            <person name="Richardson P."/>
            <person name="Bruce D."/>
            <person name="Goodwin L.A."/>
            <person name="Han C."/>
            <person name="Tapia R."/>
            <person name="Detter J.C."/>
            <person name="Chang Y.J."/>
            <person name="Jeffries C.D."/>
            <person name="Land M."/>
            <person name="Hauser L."/>
            <person name="Kyrpides N.C."/>
            <person name="Goker M."/>
            <person name="Ivanova N."/>
            <person name="Klenk H.P."/>
            <person name="Woyke T."/>
        </authorList>
    </citation>
    <scope>NUCLEOTIDE SEQUENCE [LARGE SCALE GENOMIC DNA]</scope>
    <source>
        <strain evidence="4">ATCC 8093 / DSM 506 / JCM 20403 / CCM 1077 / IAM 12100 / NBRC 12443 / NCIMB 10456</strain>
    </source>
</reference>
<accession>D7A4N0</accession>
<protein>
    <recommendedName>
        <fullName evidence="2">DUF4440 domain-containing protein</fullName>
    </recommendedName>
</protein>
<dbReference type="KEGG" id="sno:Snov_2598"/>